<name>A0A9N8HTH5_9STRA</name>
<dbReference type="Pfam" id="PF02877">
    <property type="entry name" value="PARP_reg"/>
    <property type="match status" value="1"/>
</dbReference>
<dbReference type="OrthoDB" id="76871at2759"/>
<evidence type="ECO:0000256" key="7">
    <source>
        <dbReference type="ARBA" id="ARBA00023242"/>
    </source>
</evidence>
<dbReference type="Pfam" id="PF00533">
    <property type="entry name" value="BRCT"/>
    <property type="match status" value="1"/>
</dbReference>
<keyword evidence="7" id="KW-0539">Nucleus</keyword>
<dbReference type="InterPro" id="IPR000768">
    <property type="entry name" value="ART"/>
</dbReference>
<dbReference type="AlphaFoldDB" id="A0A9N8HTH5"/>
<dbReference type="EC" id="2.4.2.31" evidence="11"/>
<dbReference type="InterPro" id="IPR036930">
    <property type="entry name" value="WGR_dom_sf"/>
</dbReference>
<comment type="catalytic activity">
    <reaction evidence="10 11">
        <text>L-arginyl-[protein] + NAD(+) = N(omega)-(ADP-D-ribosyl)-L-arginyl-[protein] + nicotinamide + H(+)</text>
        <dbReference type="Rhea" id="RHEA:19149"/>
        <dbReference type="Rhea" id="RHEA-COMP:10532"/>
        <dbReference type="Rhea" id="RHEA-COMP:15087"/>
        <dbReference type="ChEBI" id="CHEBI:15378"/>
        <dbReference type="ChEBI" id="CHEBI:17154"/>
        <dbReference type="ChEBI" id="CHEBI:29965"/>
        <dbReference type="ChEBI" id="CHEBI:57540"/>
        <dbReference type="ChEBI" id="CHEBI:142554"/>
        <dbReference type="EC" id="2.4.2.31"/>
    </reaction>
</comment>
<evidence type="ECO:0000256" key="4">
    <source>
        <dbReference type="ARBA" id="ARBA00022679"/>
    </source>
</evidence>
<dbReference type="GO" id="GO:0070212">
    <property type="term" value="P:protein poly-ADP-ribosylation"/>
    <property type="evidence" value="ECO:0007669"/>
    <property type="project" value="TreeGrafter"/>
</dbReference>
<dbReference type="Gene3D" id="3.90.176.10">
    <property type="entry name" value="Toxin ADP-ribosyltransferase, Chain A, domain 1"/>
    <property type="match status" value="1"/>
</dbReference>
<feature type="domain" description="PARP alpha-helical" evidence="13">
    <location>
        <begin position="228"/>
        <end position="352"/>
    </location>
</feature>
<feature type="domain" description="WGR" evidence="14">
    <location>
        <begin position="152"/>
        <end position="245"/>
    </location>
</feature>
<evidence type="ECO:0000313" key="16">
    <source>
        <dbReference type="Proteomes" id="UP001153069"/>
    </source>
</evidence>
<dbReference type="SUPFAM" id="SSF142921">
    <property type="entry name" value="WGR domain-like"/>
    <property type="match status" value="1"/>
</dbReference>
<evidence type="ECO:0000256" key="3">
    <source>
        <dbReference type="ARBA" id="ARBA00022676"/>
    </source>
</evidence>
<dbReference type="InterPro" id="IPR004102">
    <property type="entry name" value="Poly(ADP-ribose)pol_reg_dom"/>
</dbReference>
<dbReference type="GO" id="GO:0005730">
    <property type="term" value="C:nucleolus"/>
    <property type="evidence" value="ECO:0007669"/>
    <property type="project" value="TreeGrafter"/>
</dbReference>
<keyword evidence="16" id="KW-1185">Reference proteome</keyword>
<keyword evidence="3 11" id="KW-0328">Glycosyltransferase</keyword>
<dbReference type="GO" id="GO:0006302">
    <property type="term" value="P:double-strand break repair"/>
    <property type="evidence" value="ECO:0007669"/>
    <property type="project" value="TreeGrafter"/>
</dbReference>
<feature type="compositionally biased region" description="Low complexity" evidence="12">
    <location>
        <begin position="111"/>
        <end position="135"/>
    </location>
</feature>
<comment type="similarity">
    <text evidence="8">Belongs to the ARTD/PARP family.</text>
</comment>
<comment type="catalytic activity">
    <reaction evidence="9">
        <text>NAD(+) + (ADP-D-ribosyl)n-acceptor = nicotinamide + (ADP-D-ribosyl)n+1-acceptor + H(+).</text>
        <dbReference type="EC" id="2.4.2.30"/>
    </reaction>
</comment>
<evidence type="ECO:0000259" key="13">
    <source>
        <dbReference type="PROSITE" id="PS51060"/>
    </source>
</evidence>
<evidence type="ECO:0000259" key="14">
    <source>
        <dbReference type="PROSITE" id="PS51977"/>
    </source>
</evidence>
<keyword evidence="6 11" id="KW-0520">NAD</keyword>
<evidence type="ECO:0000256" key="6">
    <source>
        <dbReference type="ARBA" id="ARBA00023027"/>
    </source>
</evidence>
<protein>
    <recommendedName>
        <fullName evidence="11">NAD(P)(+)--arginine ADP-ribosyltransferase</fullName>
        <ecNumber evidence="11">2.4.2.31</ecNumber>
    </recommendedName>
    <alternativeName>
        <fullName evidence="11">Mono(ADP-ribosyl)transferase</fullName>
    </alternativeName>
</protein>
<dbReference type="Gene3D" id="2.20.140.10">
    <property type="entry name" value="WGR domain"/>
    <property type="match status" value="1"/>
</dbReference>
<evidence type="ECO:0000256" key="9">
    <source>
        <dbReference type="ARBA" id="ARBA00033987"/>
    </source>
</evidence>
<evidence type="ECO:0000256" key="10">
    <source>
        <dbReference type="ARBA" id="ARBA00047597"/>
    </source>
</evidence>
<dbReference type="InterPro" id="IPR001357">
    <property type="entry name" value="BRCT_dom"/>
</dbReference>
<dbReference type="SUPFAM" id="SSF56399">
    <property type="entry name" value="ADP-ribosylation"/>
    <property type="match status" value="1"/>
</dbReference>
<dbReference type="GO" id="GO:0016779">
    <property type="term" value="F:nucleotidyltransferase activity"/>
    <property type="evidence" value="ECO:0007669"/>
    <property type="project" value="UniProtKB-KW"/>
</dbReference>
<dbReference type="GO" id="GO:0003950">
    <property type="term" value="F:NAD+ poly-ADP-ribosyltransferase activity"/>
    <property type="evidence" value="ECO:0007669"/>
    <property type="project" value="UniProtKB-EC"/>
</dbReference>
<dbReference type="SUPFAM" id="SSF52113">
    <property type="entry name" value="BRCT domain"/>
    <property type="match status" value="1"/>
</dbReference>
<evidence type="ECO:0000256" key="1">
    <source>
        <dbReference type="ARBA" id="ARBA00004123"/>
    </source>
</evidence>
<dbReference type="InterPro" id="IPR050800">
    <property type="entry name" value="ARTD/PARP"/>
</dbReference>
<dbReference type="PANTHER" id="PTHR10459:SF60">
    <property type="entry name" value="POLY [ADP-RIBOSE] POLYMERASE 2"/>
    <property type="match status" value="1"/>
</dbReference>
<dbReference type="SUPFAM" id="SSF47587">
    <property type="entry name" value="Domain of poly(ADP-ribose) polymerase"/>
    <property type="match status" value="1"/>
</dbReference>
<accession>A0A9N8HTH5</accession>
<dbReference type="PROSITE" id="PS51060">
    <property type="entry name" value="PARP_ALPHA_HD"/>
    <property type="match status" value="1"/>
</dbReference>
<evidence type="ECO:0000313" key="15">
    <source>
        <dbReference type="EMBL" id="CAB9524817.1"/>
    </source>
</evidence>
<dbReference type="Gene3D" id="1.20.142.10">
    <property type="entry name" value="Poly(ADP-ribose) polymerase, regulatory domain"/>
    <property type="match status" value="1"/>
</dbReference>
<gene>
    <name evidence="15" type="ORF">SEMRO_1589_G284370.1</name>
</gene>
<organism evidence="15 16">
    <name type="scientific">Seminavis robusta</name>
    <dbReference type="NCBI Taxonomy" id="568900"/>
    <lineage>
        <taxon>Eukaryota</taxon>
        <taxon>Sar</taxon>
        <taxon>Stramenopiles</taxon>
        <taxon>Ochrophyta</taxon>
        <taxon>Bacillariophyta</taxon>
        <taxon>Bacillariophyceae</taxon>
        <taxon>Bacillariophycidae</taxon>
        <taxon>Naviculales</taxon>
        <taxon>Naviculaceae</taxon>
        <taxon>Seminavis</taxon>
    </lineage>
</organism>
<keyword evidence="11" id="KW-0521">NADP</keyword>
<evidence type="ECO:0000256" key="12">
    <source>
        <dbReference type="SAM" id="MobiDB-lite"/>
    </source>
</evidence>
<evidence type="ECO:0000256" key="5">
    <source>
        <dbReference type="ARBA" id="ARBA00022695"/>
    </source>
</evidence>
<reference evidence="15" key="1">
    <citation type="submission" date="2020-06" db="EMBL/GenBank/DDBJ databases">
        <authorList>
            <consortium name="Plant Systems Biology data submission"/>
        </authorList>
    </citation>
    <scope>NUCLEOTIDE SEQUENCE</scope>
    <source>
        <strain evidence="15">D6</strain>
    </source>
</reference>
<dbReference type="SMART" id="SM00292">
    <property type="entry name" value="BRCT"/>
    <property type="match status" value="1"/>
</dbReference>
<dbReference type="Proteomes" id="UP001153069">
    <property type="component" value="Unassembled WGS sequence"/>
</dbReference>
<keyword evidence="4 11" id="KW-0808">Transferase</keyword>
<dbReference type="InterPro" id="IPR008893">
    <property type="entry name" value="WGR_domain"/>
</dbReference>
<keyword evidence="5" id="KW-0548">Nucleotidyltransferase</keyword>
<dbReference type="GO" id="GO:0106274">
    <property type="term" value="F:NAD+-protein-arginine ADP-ribosyltransferase activity"/>
    <property type="evidence" value="ECO:0007669"/>
    <property type="project" value="UniProtKB-EC"/>
</dbReference>
<dbReference type="PROSITE" id="PS51977">
    <property type="entry name" value="WGR"/>
    <property type="match status" value="1"/>
</dbReference>
<dbReference type="Pfam" id="PF05406">
    <property type="entry name" value="WGR"/>
    <property type="match status" value="1"/>
</dbReference>
<comment type="subcellular location">
    <subcellularLocation>
        <location evidence="1">Nucleus</location>
    </subcellularLocation>
</comment>
<comment type="similarity">
    <text evidence="2 11">Belongs to the Arg-specific ADP-ribosyltransferase family.</text>
</comment>
<evidence type="ECO:0000256" key="2">
    <source>
        <dbReference type="ARBA" id="ARBA00009558"/>
    </source>
</evidence>
<comment type="caution">
    <text evidence="15">The sequence shown here is derived from an EMBL/GenBank/DDBJ whole genome shotgun (WGS) entry which is preliminary data.</text>
</comment>
<dbReference type="PROSITE" id="PS51996">
    <property type="entry name" value="TR_MART"/>
    <property type="match status" value="1"/>
</dbReference>
<dbReference type="InterPro" id="IPR036420">
    <property type="entry name" value="BRCT_dom_sf"/>
</dbReference>
<sequence length="571" mass="62192">MSTSVEGKCVCFTGTLQQQTRAQAAAAAKKAGATVAKSITGSVDIVVAGPGAGAKLEQAKKKGCEVWSEDQFLAAIGGEATGAAEAASTPSKKKKAPPAASPSPAKKKAKTTPTKTTPAKTKAATKVEPATPAVPGSKTRKVMSVVAGGNEVYSVVDDYDVKLMLSDQVSMNSNKFYKLQLLQKTEDDNYYVATNWGRLGEPGQSQLKGPHSDLDKAVKEFGKVFRSKTKNAWGADPFVRYPDKYQLIETTVDEDDDDDGTGQALGRLTESQIQKGQAVLKEIRETLDEKKKMTKAKRNDALGALSNEFYSLIPTTSGRQKPPKLDNLDIVTEKEGLLEFWLRMGFEEVSPQNVDGSPIDGLEQLPVPTTLRAAASSISDLGSINSSRTRGESLASKKAGNPVADSMGPELYAAILLYTGNSIYRELNRCLRLEWKSARKYWNYLRLYFAAMECMPRKKETLWRGIAADLYDEYEPGKIITWWTVSSCTSDKSVAQNFMSQLGGKATLLTLHTLKACDISALSFYPHERESLLSPGTKLKVLSRKRNGKVAEIEVEEVVDDDGDKKKPAEE</sequence>
<proteinExistence type="inferred from homology"/>
<dbReference type="SMART" id="SM00773">
    <property type="entry name" value="WGR"/>
    <property type="match status" value="1"/>
</dbReference>
<dbReference type="PANTHER" id="PTHR10459">
    <property type="entry name" value="DNA LIGASE"/>
    <property type="match status" value="1"/>
</dbReference>
<dbReference type="CDD" id="cd07997">
    <property type="entry name" value="WGR_PARP"/>
    <property type="match status" value="1"/>
</dbReference>
<dbReference type="FunFam" id="2.20.140.10:FF:000001">
    <property type="entry name" value="Poly [ADP-ribose] polymerase"/>
    <property type="match status" value="1"/>
</dbReference>
<feature type="region of interest" description="Disordered" evidence="12">
    <location>
        <begin position="83"/>
        <end position="136"/>
    </location>
</feature>
<evidence type="ECO:0000256" key="11">
    <source>
        <dbReference type="RuleBase" id="RU361228"/>
    </source>
</evidence>
<dbReference type="Pfam" id="PF01129">
    <property type="entry name" value="ART"/>
    <property type="match status" value="1"/>
</dbReference>
<dbReference type="InterPro" id="IPR036616">
    <property type="entry name" value="Poly(ADP-ribose)pol_reg_dom_sf"/>
</dbReference>
<dbReference type="Gene3D" id="3.40.50.10190">
    <property type="entry name" value="BRCT domain"/>
    <property type="match status" value="1"/>
</dbReference>
<evidence type="ECO:0000256" key="8">
    <source>
        <dbReference type="ARBA" id="ARBA00024347"/>
    </source>
</evidence>
<dbReference type="EMBL" id="CAICTM010001587">
    <property type="protein sequence ID" value="CAB9524817.1"/>
    <property type="molecule type" value="Genomic_DNA"/>
</dbReference>